<evidence type="ECO:0000313" key="1">
    <source>
        <dbReference type="EMBL" id="CAD7055505.1"/>
    </source>
</evidence>
<protein>
    <submittedName>
        <fullName evidence="1">Fusion protein</fullName>
    </submittedName>
</protein>
<reference evidence="1 2" key="1">
    <citation type="submission" date="2020-11" db="EMBL/GenBank/DDBJ databases">
        <authorList>
            <person name="Lassalle F."/>
        </authorList>
    </citation>
    <scope>NUCLEOTIDE SEQUENCE [LARGE SCALE GENOMIC DNA]</scope>
    <source>
        <strain evidence="1 2">AB21</strain>
    </source>
</reference>
<organism evidence="1 2">
    <name type="scientific">Pseudorhizobium halotolerans</name>
    <dbReference type="NCBI Taxonomy" id="1233081"/>
    <lineage>
        <taxon>Bacteria</taxon>
        <taxon>Pseudomonadati</taxon>
        <taxon>Pseudomonadota</taxon>
        <taxon>Alphaproteobacteria</taxon>
        <taxon>Hyphomicrobiales</taxon>
        <taxon>Rhizobiaceae</taxon>
        <taxon>Rhizobium/Agrobacterium group</taxon>
        <taxon>Pseudorhizobium</taxon>
    </lineage>
</organism>
<sequence>MTSFYRTGTVTLEQGSTAVVGNGTGWMLALISGGNILVEAIGNPLPIATVDSDTAITAELAWMGASGTYSYSIQRDTAYLKELDANSRNLSFMLSELRAGTIFKYDAVGTLAGRAMHDAKPARFGYLVIIGVEEPEFYVKASDAAGDWAGPFNYGTGPVGPAPSLAIGTVQTLSPDQPASVSLTGNNGAYQMTFAIPRGVQGYKGWVIEPEVVAHGSKQVLRVADFIGGEGTKPAGTGLYVGLGGLVADINDAIDIRGDVGPQGIRGITWRGAWSSLSEYVNGDLVTDDDAEANPATWISSTTNTNSRPRDNPADWQYFPGSVPRVQDYGLITDAADITRDYGGLAA</sequence>
<gene>
    <name evidence="1" type="ORF">RHAB21_00730</name>
</gene>
<accession>A0ABM8PYZ5</accession>
<proteinExistence type="predicted"/>
<name>A0ABM8PYZ5_9HYPH</name>
<keyword evidence="2" id="KW-1185">Reference proteome</keyword>
<dbReference type="Proteomes" id="UP000601041">
    <property type="component" value="Unassembled WGS sequence"/>
</dbReference>
<dbReference type="RefSeq" id="WP_142589874.1">
    <property type="nucleotide sequence ID" value="NZ_CABFWE030000016.1"/>
</dbReference>
<comment type="caution">
    <text evidence="1">The sequence shown here is derived from an EMBL/GenBank/DDBJ whole genome shotgun (WGS) entry which is preliminary data.</text>
</comment>
<evidence type="ECO:0000313" key="2">
    <source>
        <dbReference type="Proteomes" id="UP000601041"/>
    </source>
</evidence>
<dbReference type="EMBL" id="CABFWE030000016">
    <property type="protein sequence ID" value="CAD7055505.1"/>
    <property type="molecule type" value="Genomic_DNA"/>
</dbReference>